<dbReference type="InterPro" id="IPR004089">
    <property type="entry name" value="MCPsignal_dom"/>
</dbReference>
<keyword evidence="2" id="KW-1003">Cell membrane</keyword>
<comment type="subcellular location">
    <subcellularLocation>
        <location evidence="1">Cell membrane</location>
        <topology evidence="1">Multi-pass membrane protein</topology>
    </subcellularLocation>
</comment>
<keyword evidence="5 9" id="KW-0472">Membrane</keyword>
<dbReference type="PANTHER" id="PTHR32089">
    <property type="entry name" value="METHYL-ACCEPTING CHEMOTAXIS PROTEIN MCPB"/>
    <property type="match status" value="1"/>
</dbReference>
<dbReference type="InterPro" id="IPR033480">
    <property type="entry name" value="sCache_2"/>
</dbReference>
<organism evidence="11 12">
    <name type="scientific">Amphritea atlantica</name>
    <dbReference type="NCBI Taxonomy" id="355243"/>
    <lineage>
        <taxon>Bacteria</taxon>
        <taxon>Pseudomonadati</taxon>
        <taxon>Pseudomonadota</taxon>
        <taxon>Gammaproteobacteria</taxon>
        <taxon>Oceanospirillales</taxon>
        <taxon>Oceanospirillaceae</taxon>
        <taxon>Amphritea</taxon>
    </lineage>
</organism>
<evidence type="ECO:0000256" key="3">
    <source>
        <dbReference type="ARBA" id="ARBA00022692"/>
    </source>
</evidence>
<dbReference type="Gene3D" id="1.10.287.950">
    <property type="entry name" value="Methyl-accepting chemotaxis protein"/>
    <property type="match status" value="1"/>
</dbReference>
<evidence type="ECO:0000256" key="5">
    <source>
        <dbReference type="ARBA" id="ARBA00023136"/>
    </source>
</evidence>
<dbReference type="PANTHER" id="PTHR32089:SF112">
    <property type="entry name" value="LYSOZYME-LIKE PROTEIN-RELATED"/>
    <property type="match status" value="1"/>
</dbReference>
<dbReference type="Gene3D" id="3.30.450.20">
    <property type="entry name" value="PAS domain"/>
    <property type="match status" value="1"/>
</dbReference>
<keyword evidence="4 9" id="KW-1133">Transmembrane helix</keyword>
<dbReference type="PRINTS" id="PR00260">
    <property type="entry name" value="CHEMTRNSDUCR"/>
</dbReference>
<feature type="transmembrane region" description="Helical" evidence="9">
    <location>
        <begin position="40"/>
        <end position="58"/>
    </location>
</feature>
<proteinExistence type="inferred from homology"/>
<accession>A0ABY5GYE1</accession>
<dbReference type="PROSITE" id="PS50111">
    <property type="entry name" value="CHEMOTAXIS_TRANSDUC_2"/>
    <property type="match status" value="1"/>
</dbReference>
<evidence type="ECO:0000256" key="9">
    <source>
        <dbReference type="SAM" id="Phobius"/>
    </source>
</evidence>
<dbReference type="Proteomes" id="UP001059950">
    <property type="component" value="Chromosome"/>
</dbReference>
<evidence type="ECO:0000256" key="8">
    <source>
        <dbReference type="PROSITE-ProRule" id="PRU00284"/>
    </source>
</evidence>
<dbReference type="SUPFAM" id="SSF58104">
    <property type="entry name" value="Methyl-accepting chemotaxis protein (MCP) signaling domain"/>
    <property type="match status" value="1"/>
</dbReference>
<dbReference type="SMART" id="SM00283">
    <property type="entry name" value="MA"/>
    <property type="match status" value="1"/>
</dbReference>
<evidence type="ECO:0000256" key="6">
    <source>
        <dbReference type="ARBA" id="ARBA00023224"/>
    </source>
</evidence>
<protein>
    <submittedName>
        <fullName evidence="11">Cache domain-containing protein</fullName>
    </submittedName>
</protein>
<name>A0ABY5GYE1_9GAMM</name>
<evidence type="ECO:0000256" key="4">
    <source>
        <dbReference type="ARBA" id="ARBA00022989"/>
    </source>
</evidence>
<dbReference type="InterPro" id="IPR004090">
    <property type="entry name" value="Chemotax_Me-accpt_rcpt"/>
</dbReference>
<gene>
    <name evidence="11" type="ORF">KDX31_04230</name>
</gene>
<dbReference type="SMART" id="SM01049">
    <property type="entry name" value="Cache_2"/>
    <property type="match status" value="1"/>
</dbReference>
<dbReference type="CDD" id="cd11386">
    <property type="entry name" value="MCP_signal"/>
    <property type="match status" value="1"/>
</dbReference>
<reference evidence="11" key="1">
    <citation type="submission" date="2021-04" db="EMBL/GenBank/DDBJ databases">
        <title>Oceanospirillales bacteria with DddD are important DMSP degraders in coastal seawater.</title>
        <authorList>
            <person name="Liu J."/>
        </authorList>
    </citation>
    <scope>NUCLEOTIDE SEQUENCE</scope>
    <source>
        <strain evidence="11">GY6</strain>
    </source>
</reference>
<dbReference type="Pfam" id="PF00015">
    <property type="entry name" value="MCPsignal"/>
    <property type="match status" value="1"/>
</dbReference>
<sequence length="521" mass="56091">MIKRLLNASATVLLIAAWCFLAYRINSVTSDKEAIESDFLISSVVWGVSLLLCAAAWLNERRSLRGQPEVDALVGRLVRSDLTQDTSQGQPADGTAADLSRAIERLKNTLTQFSHNSVLLAHSAQGLDGNLNNIDRATGEIVNQLSTSASASEELSAAAAEVSKNCKSASDNSHEANEVALKGQAIVSQTIESMHKTTGIVTDSAAVIRNLGERSGEIGQIVDLISNIADQTNLLALNAAIEAARAGDQGRGFAVVSGEVRELAEKTSRATEKIRLTVETMQQELKKATGMMDQGVLIAQHGTESAQQSETALNDILSHIASLVGEVEQISVASRETTATTEELSRSLHQVAELMDETAGNVNHNSLIVSKLSESASEMKHLIGQFRLVSKTDAEALVHRAHDYAQKHGRDKAIAAFNNYEDDFVQGELYVLVQDFNGNMLAHGGNPALVGKNLAEARDASGKPLCPPLVAMAREQGQGWYSYAYLNPHTGKDEPKHTFVRRFGDDCYIACGIYQPDNVAD</sequence>
<evidence type="ECO:0000313" key="12">
    <source>
        <dbReference type="Proteomes" id="UP001059950"/>
    </source>
</evidence>
<evidence type="ECO:0000259" key="10">
    <source>
        <dbReference type="PROSITE" id="PS50111"/>
    </source>
</evidence>
<feature type="domain" description="Methyl-accepting transducer" evidence="10">
    <location>
        <begin position="116"/>
        <end position="352"/>
    </location>
</feature>
<keyword evidence="6 8" id="KW-0807">Transducer</keyword>
<dbReference type="Pfam" id="PF17200">
    <property type="entry name" value="sCache_2"/>
    <property type="match status" value="1"/>
</dbReference>
<evidence type="ECO:0000256" key="2">
    <source>
        <dbReference type="ARBA" id="ARBA00022475"/>
    </source>
</evidence>
<keyword evidence="3 9" id="KW-0812">Transmembrane</keyword>
<keyword evidence="12" id="KW-1185">Reference proteome</keyword>
<dbReference type="EMBL" id="CP073344">
    <property type="protein sequence ID" value="UTW04232.1"/>
    <property type="molecule type" value="Genomic_DNA"/>
</dbReference>
<evidence type="ECO:0000256" key="1">
    <source>
        <dbReference type="ARBA" id="ARBA00004651"/>
    </source>
</evidence>
<comment type="similarity">
    <text evidence="7">Belongs to the methyl-accepting chemotaxis (MCP) protein family.</text>
</comment>
<evidence type="ECO:0000256" key="7">
    <source>
        <dbReference type="ARBA" id="ARBA00029447"/>
    </source>
</evidence>
<evidence type="ECO:0000313" key="11">
    <source>
        <dbReference type="EMBL" id="UTW04232.1"/>
    </source>
</evidence>